<organism evidence="2 3">
    <name type="scientific">Pseudovirgaria hyperparasitica</name>
    <dbReference type="NCBI Taxonomy" id="470096"/>
    <lineage>
        <taxon>Eukaryota</taxon>
        <taxon>Fungi</taxon>
        <taxon>Dikarya</taxon>
        <taxon>Ascomycota</taxon>
        <taxon>Pezizomycotina</taxon>
        <taxon>Dothideomycetes</taxon>
        <taxon>Dothideomycetes incertae sedis</taxon>
        <taxon>Acrospermales</taxon>
        <taxon>Acrospermaceae</taxon>
        <taxon>Pseudovirgaria</taxon>
    </lineage>
</organism>
<accession>A0A6A6VZ18</accession>
<dbReference type="EMBL" id="ML996580">
    <property type="protein sequence ID" value="KAF2754557.1"/>
    <property type="molecule type" value="Genomic_DNA"/>
</dbReference>
<name>A0A6A6VZ18_9PEZI</name>
<sequence length="496" mass="53141">MYTVDVYDGEDPAFNMNDWVNDEDPTPEGAGRHRFSTPVAEDEPPNAAHISDTTLALASPDEAANAGVQTVAPVLGEEQNGETAVDIPTQGMSVEEAAAAHPAAVRSARQEQQSWANGTDTQLETSVADDHAALALEPWGSALGELPSFTDDDHGLFDRLLTNTDLGSADRSLVPTPPAPTIPAPVVPAPTPQAPANPAPMRTGLVYPGMASQVAGFPANVAINPQVGAFGYGQSRNVPLPYGAGPRFCPFTGQPLNGPAQGMGVQSRPWQQGTQFPAVQQGPRGLIGPRTQGHGRTGMGYTGFQAPAMYTPVTQPAPVPAARQNVEPLMAGEEKLPEGNVPNGTLTMSKDGYANLTVTEVNWSREDDMWAGCPVLDGAKLRIIVGGCELMMNMIYNDAPAVDMLCRRICQSLQNAAFWNVTDLVLDFAPVAYPKKLRDTWCRLLKKRRCLPIFENVLISADLKTQYSYVCVRGKLESATTSPARERRLTGKWKAL</sequence>
<feature type="region of interest" description="Disordered" evidence="1">
    <location>
        <begin position="15"/>
        <end position="45"/>
    </location>
</feature>
<keyword evidence="3" id="KW-1185">Reference proteome</keyword>
<evidence type="ECO:0000313" key="2">
    <source>
        <dbReference type="EMBL" id="KAF2754557.1"/>
    </source>
</evidence>
<evidence type="ECO:0000256" key="1">
    <source>
        <dbReference type="SAM" id="MobiDB-lite"/>
    </source>
</evidence>
<dbReference type="AlphaFoldDB" id="A0A6A6VZ18"/>
<dbReference type="GeneID" id="54489544"/>
<dbReference type="RefSeq" id="XP_033597008.1">
    <property type="nucleotide sequence ID" value="XM_033748490.1"/>
</dbReference>
<evidence type="ECO:0000313" key="3">
    <source>
        <dbReference type="Proteomes" id="UP000799437"/>
    </source>
</evidence>
<reference evidence="2" key="1">
    <citation type="journal article" date="2020" name="Stud. Mycol.">
        <title>101 Dothideomycetes genomes: a test case for predicting lifestyles and emergence of pathogens.</title>
        <authorList>
            <person name="Haridas S."/>
            <person name="Albert R."/>
            <person name="Binder M."/>
            <person name="Bloem J."/>
            <person name="Labutti K."/>
            <person name="Salamov A."/>
            <person name="Andreopoulos B."/>
            <person name="Baker S."/>
            <person name="Barry K."/>
            <person name="Bills G."/>
            <person name="Bluhm B."/>
            <person name="Cannon C."/>
            <person name="Castanera R."/>
            <person name="Culley D."/>
            <person name="Daum C."/>
            <person name="Ezra D."/>
            <person name="Gonzalez J."/>
            <person name="Henrissat B."/>
            <person name="Kuo A."/>
            <person name="Liang C."/>
            <person name="Lipzen A."/>
            <person name="Lutzoni F."/>
            <person name="Magnuson J."/>
            <person name="Mondo S."/>
            <person name="Nolan M."/>
            <person name="Ohm R."/>
            <person name="Pangilinan J."/>
            <person name="Park H.-J."/>
            <person name="Ramirez L."/>
            <person name="Alfaro M."/>
            <person name="Sun H."/>
            <person name="Tritt A."/>
            <person name="Yoshinaga Y."/>
            <person name="Zwiers L.-H."/>
            <person name="Turgeon B."/>
            <person name="Goodwin S."/>
            <person name="Spatafora J."/>
            <person name="Crous P."/>
            <person name="Grigoriev I."/>
        </authorList>
    </citation>
    <scope>NUCLEOTIDE SEQUENCE</scope>
    <source>
        <strain evidence="2">CBS 121739</strain>
    </source>
</reference>
<proteinExistence type="predicted"/>
<protein>
    <submittedName>
        <fullName evidence="2">Uncharacterized protein</fullName>
    </submittedName>
</protein>
<gene>
    <name evidence="2" type="ORF">EJ05DRAFT_514021</name>
</gene>
<dbReference type="Proteomes" id="UP000799437">
    <property type="component" value="Unassembled WGS sequence"/>
</dbReference>